<evidence type="ECO:0000313" key="2">
    <source>
        <dbReference type="Proteomes" id="UP000887013"/>
    </source>
</evidence>
<comment type="caution">
    <text evidence="1">The sequence shown here is derived from an EMBL/GenBank/DDBJ whole genome shotgun (WGS) entry which is preliminary data.</text>
</comment>
<accession>A0A8X6QGC7</accession>
<reference evidence="1" key="1">
    <citation type="submission" date="2020-08" db="EMBL/GenBank/DDBJ databases">
        <title>Multicomponent nature underlies the extraordinary mechanical properties of spider dragline silk.</title>
        <authorList>
            <person name="Kono N."/>
            <person name="Nakamura H."/>
            <person name="Mori M."/>
            <person name="Yoshida Y."/>
            <person name="Ohtoshi R."/>
            <person name="Malay A.D."/>
            <person name="Moran D.A.P."/>
            <person name="Tomita M."/>
            <person name="Numata K."/>
            <person name="Arakawa K."/>
        </authorList>
    </citation>
    <scope>NUCLEOTIDE SEQUENCE</scope>
</reference>
<name>A0A8X6QGC7_NEPPI</name>
<dbReference type="AlphaFoldDB" id="A0A8X6QGC7"/>
<evidence type="ECO:0000313" key="1">
    <source>
        <dbReference type="EMBL" id="GFU20636.1"/>
    </source>
</evidence>
<gene>
    <name evidence="1" type="ORF">NPIL_579921</name>
</gene>
<keyword evidence="2" id="KW-1185">Reference proteome</keyword>
<protein>
    <submittedName>
        <fullName evidence="1">Uncharacterized protein</fullName>
    </submittedName>
</protein>
<dbReference type="Proteomes" id="UP000887013">
    <property type="component" value="Unassembled WGS sequence"/>
</dbReference>
<proteinExistence type="predicted"/>
<organism evidence="1 2">
    <name type="scientific">Nephila pilipes</name>
    <name type="common">Giant wood spider</name>
    <name type="synonym">Nephila maculata</name>
    <dbReference type="NCBI Taxonomy" id="299642"/>
    <lineage>
        <taxon>Eukaryota</taxon>
        <taxon>Metazoa</taxon>
        <taxon>Ecdysozoa</taxon>
        <taxon>Arthropoda</taxon>
        <taxon>Chelicerata</taxon>
        <taxon>Arachnida</taxon>
        <taxon>Araneae</taxon>
        <taxon>Araneomorphae</taxon>
        <taxon>Entelegynae</taxon>
        <taxon>Araneoidea</taxon>
        <taxon>Nephilidae</taxon>
        <taxon>Nephila</taxon>
    </lineage>
</organism>
<dbReference type="OrthoDB" id="6450226at2759"/>
<sequence length="95" mass="10913">MAHGGLYAAIMELVTPFLEKPYISFCRERERANFHQTRLTMSLADGHKSEVEINTTNVVIRLEERIILTPLIALPFAKRNSTLLGMDFYKKLALF</sequence>
<dbReference type="EMBL" id="BMAW01127312">
    <property type="protein sequence ID" value="GFU20636.1"/>
    <property type="molecule type" value="Genomic_DNA"/>
</dbReference>